<keyword evidence="2" id="KW-0479">Metal-binding</keyword>
<keyword evidence="4" id="KW-0106">Calcium</keyword>
<dbReference type="CDD" id="cd16027">
    <property type="entry name" value="SGSH"/>
    <property type="match status" value="1"/>
</dbReference>
<dbReference type="Gene3D" id="1.25.10.10">
    <property type="entry name" value="Leucine-rich Repeat Variant"/>
    <property type="match status" value="1"/>
</dbReference>
<dbReference type="Proteomes" id="UP000199403">
    <property type="component" value="Unassembled WGS sequence"/>
</dbReference>
<dbReference type="InterPro" id="IPR050738">
    <property type="entry name" value="Sulfatase"/>
</dbReference>
<dbReference type="OrthoDB" id="9789742at2"/>
<sequence length="624" mass="71099">MKHLTYCLLFLYLVSCQPAKEDLPPPNILWITSEDNSPFAGCYGDAFATTPNMDALAASGFLYTHAYANVPVCAPARNTILTGVYANSGGHQHMRSYYDKSQQVGFYPRMLREAGYYCTNNVKEDYNINPDQNENIWDESSKTAHYKNRPEGKPFFAVFNTTISHESSIHKSIPTAELRHKPEDVTLPPYHPDTPEMRHDWAQYYDKIEDMDQVIGELLRELDESGEAENTIVFYYGDHGGVLARSKRYVYESGTHVPFIVRIPEKYKHLYPAEKPGSEVNRLISFVDLVPTLLSLTGQEIPDYLQGNAFLGEQKTDDPEYAFMFRGRMDERYDMSRSARDSKYRYIRNYMPYRVYGQFLEYLWRAPSIQSWEAAYKAGECNEVQSRFWNTKPAEELYDTENDPWEVNNLANDPQYAEVLERMRSATRDWMLEINDTGFIPEAELIDRTQETTAYDYMRTSGIDLNALIDGANLASNPRKGDIPFLKEMLASEEAAVRYWGATGLLILGTEAKEAEEALQTALADASPNVKVVAAEAMYRLGNTGQGLQALYEVLETPNSFARTHALNAIDSIEDSEAATQQAVLDMVGMVGEFNRSHYDLRAAKGLLTKWEVDPMDHGYDMNW</sequence>
<dbReference type="Pfam" id="PF00884">
    <property type="entry name" value="Sulfatase"/>
    <property type="match status" value="1"/>
</dbReference>
<dbReference type="AlphaFoldDB" id="A0A1H6ZPR9"/>
<dbReference type="Pfam" id="PF13646">
    <property type="entry name" value="HEAT_2"/>
    <property type="match status" value="1"/>
</dbReference>
<keyword evidence="3" id="KW-0378">Hydrolase</keyword>
<protein>
    <submittedName>
        <fullName evidence="6">Arylsulfatase A</fullName>
    </submittedName>
</protein>
<dbReference type="Gene3D" id="3.40.720.10">
    <property type="entry name" value="Alkaline Phosphatase, subunit A"/>
    <property type="match status" value="1"/>
</dbReference>
<evidence type="ECO:0000256" key="2">
    <source>
        <dbReference type="ARBA" id="ARBA00022723"/>
    </source>
</evidence>
<dbReference type="PANTHER" id="PTHR42693">
    <property type="entry name" value="ARYLSULFATASE FAMILY MEMBER"/>
    <property type="match status" value="1"/>
</dbReference>
<evidence type="ECO:0000259" key="5">
    <source>
        <dbReference type="Pfam" id="PF00884"/>
    </source>
</evidence>
<evidence type="ECO:0000256" key="4">
    <source>
        <dbReference type="ARBA" id="ARBA00022837"/>
    </source>
</evidence>
<name>A0A1H6ZPR9_9BACT</name>
<evidence type="ECO:0000313" key="6">
    <source>
        <dbReference type="EMBL" id="SEJ51590.1"/>
    </source>
</evidence>
<evidence type="ECO:0000256" key="1">
    <source>
        <dbReference type="ARBA" id="ARBA00008779"/>
    </source>
</evidence>
<dbReference type="PROSITE" id="PS00523">
    <property type="entry name" value="SULFATASE_1"/>
    <property type="match status" value="1"/>
</dbReference>
<dbReference type="SUPFAM" id="SSF48371">
    <property type="entry name" value="ARM repeat"/>
    <property type="match status" value="1"/>
</dbReference>
<dbReference type="PANTHER" id="PTHR42693:SF53">
    <property type="entry name" value="ENDO-4-O-SULFATASE"/>
    <property type="match status" value="1"/>
</dbReference>
<dbReference type="InterPro" id="IPR011989">
    <property type="entry name" value="ARM-like"/>
</dbReference>
<evidence type="ECO:0000256" key="3">
    <source>
        <dbReference type="ARBA" id="ARBA00022801"/>
    </source>
</evidence>
<accession>A0A1H6ZPR9</accession>
<reference evidence="7" key="1">
    <citation type="submission" date="2016-10" db="EMBL/GenBank/DDBJ databases">
        <authorList>
            <person name="Varghese N."/>
            <person name="Submissions S."/>
        </authorList>
    </citation>
    <scope>NUCLEOTIDE SEQUENCE [LARGE SCALE GENOMIC DNA]</scope>
    <source>
        <strain evidence="7">IBRC-M 10761</strain>
    </source>
</reference>
<evidence type="ECO:0000313" key="7">
    <source>
        <dbReference type="Proteomes" id="UP000199403"/>
    </source>
</evidence>
<dbReference type="InterPro" id="IPR017850">
    <property type="entry name" value="Alkaline_phosphatase_core_sf"/>
</dbReference>
<dbReference type="GO" id="GO:0046872">
    <property type="term" value="F:metal ion binding"/>
    <property type="evidence" value="ECO:0007669"/>
    <property type="project" value="UniProtKB-KW"/>
</dbReference>
<proteinExistence type="inferred from homology"/>
<dbReference type="InterPro" id="IPR024607">
    <property type="entry name" value="Sulfatase_CS"/>
</dbReference>
<dbReference type="RefSeq" id="WP_092175899.1">
    <property type="nucleotide sequence ID" value="NZ_FNZH01000004.1"/>
</dbReference>
<organism evidence="6 7">
    <name type="scientific">Cyclobacterium xiamenense</name>
    <dbReference type="NCBI Taxonomy" id="1297121"/>
    <lineage>
        <taxon>Bacteria</taxon>
        <taxon>Pseudomonadati</taxon>
        <taxon>Bacteroidota</taxon>
        <taxon>Cytophagia</taxon>
        <taxon>Cytophagales</taxon>
        <taxon>Cyclobacteriaceae</taxon>
        <taxon>Cyclobacterium</taxon>
    </lineage>
</organism>
<keyword evidence="7" id="KW-1185">Reference proteome</keyword>
<dbReference type="EMBL" id="FNZH01000004">
    <property type="protein sequence ID" value="SEJ51590.1"/>
    <property type="molecule type" value="Genomic_DNA"/>
</dbReference>
<dbReference type="STRING" id="1416801.SAMN05192553_104411"/>
<dbReference type="SUPFAM" id="SSF53649">
    <property type="entry name" value="Alkaline phosphatase-like"/>
    <property type="match status" value="1"/>
</dbReference>
<dbReference type="GO" id="GO:0004065">
    <property type="term" value="F:arylsulfatase activity"/>
    <property type="evidence" value="ECO:0007669"/>
    <property type="project" value="TreeGrafter"/>
</dbReference>
<dbReference type="InterPro" id="IPR016024">
    <property type="entry name" value="ARM-type_fold"/>
</dbReference>
<comment type="similarity">
    <text evidence="1">Belongs to the sulfatase family.</text>
</comment>
<dbReference type="InterPro" id="IPR000917">
    <property type="entry name" value="Sulfatase_N"/>
</dbReference>
<feature type="domain" description="Sulfatase N-terminal" evidence="5">
    <location>
        <begin position="26"/>
        <end position="298"/>
    </location>
</feature>
<gene>
    <name evidence="6" type="ORF">SAMN05192553_104411</name>
</gene>